<dbReference type="PROSITE" id="PS50931">
    <property type="entry name" value="HTH_LYSR"/>
    <property type="match status" value="1"/>
</dbReference>
<keyword evidence="3" id="KW-0238">DNA-binding</keyword>
<keyword evidence="4" id="KW-0804">Transcription</keyword>
<feature type="domain" description="HTH lysR-type" evidence="5">
    <location>
        <begin position="2"/>
        <end position="59"/>
    </location>
</feature>
<organism evidence="6 7">
    <name type="scientific">Arsukibacterium ikkense</name>
    <dbReference type="NCBI Taxonomy" id="336831"/>
    <lineage>
        <taxon>Bacteria</taxon>
        <taxon>Pseudomonadati</taxon>
        <taxon>Pseudomonadota</taxon>
        <taxon>Gammaproteobacteria</taxon>
        <taxon>Chromatiales</taxon>
        <taxon>Chromatiaceae</taxon>
        <taxon>Arsukibacterium</taxon>
    </lineage>
</organism>
<dbReference type="InterPro" id="IPR036388">
    <property type="entry name" value="WH-like_DNA-bd_sf"/>
</dbReference>
<dbReference type="PRINTS" id="PR00039">
    <property type="entry name" value="HTHLYSR"/>
</dbReference>
<evidence type="ECO:0000313" key="7">
    <source>
        <dbReference type="Proteomes" id="UP000034228"/>
    </source>
</evidence>
<dbReference type="PANTHER" id="PTHR30126">
    <property type="entry name" value="HTH-TYPE TRANSCRIPTIONAL REGULATOR"/>
    <property type="match status" value="1"/>
</dbReference>
<dbReference type="GO" id="GO:0003700">
    <property type="term" value="F:DNA-binding transcription factor activity"/>
    <property type="evidence" value="ECO:0007669"/>
    <property type="project" value="InterPro"/>
</dbReference>
<dbReference type="RefSeq" id="WP_046559057.1">
    <property type="nucleotide sequence ID" value="NZ_LAHO01000021.1"/>
</dbReference>
<dbReference type="OrthoDB" id="155872at2"/>
<keyword evidence="7" id="KW-1185">Reference proteome</keyword>
<dbReference type="PATRIC" id="fig|336831.14.peg.674"/>
<keyword evidence="2" id="KW-0805">Transcription regulation</keyword>
<dbReference type="Pfam" id="PF03466">
    <property type="entry name" value="LysR_substrate"/>
    <property type="match status" value="1"/>
</dbReference>
<evidence type="ECO:0000256" key="3">
    <source>
        <dbReference type="ARBA" id="ARBA00023125"/>
    </source>
</evidence>
<dbReference type="InterPro" id="IPR036390">
    <property type="entry name" value="WH_DNA-bd_sf"/>
</dbReference>
<dbReference type="Proteomes" id="UP000034228">
    <property type="component" value="Unassembled WGS sequence"/>
</dbReference>
<dbReference type="SUPFAM" id="SSF46785">
    <property type="entry name" value="Winged helix' DNA-binding domain"/>
    <property type="match status" value="1"/>
</dbReference>
<sequence>MIEIKHLKAVQAIAEQGTVQSAAEQLCITQSALSHQLAELERRLGQPLFVRKSQPVLFTQTGQLLLSSAAKVLPEINALTQLLKPALGKATLLKLCVECHACFHWLMPAVKVFTREPPHHQIEWVAEIEHQAVEKLLQGELDVVLTSDKRPDNRVSYQPLFSMQLRALLSPEHSLASKRWLKPADLQQQTLLGYPLPQARQDVFRFFLADLPFQGVQRQISQASQILQLVAANQGVAVLPDWMAQPFLQQGLLTSVALTRAGLWRPMYLCCRQQDAGSQAIKRLVDALCANRPPSTRAACAEVAD</sequence>
<comment type="caution">
    <text evidence="6">The sequence shown here is derived from an EMBL/GenBank/DDBJ whole genome shotgun (WGS) entry which is preliminary data.</text>
</comment>
<evidence type="ECO:0000256" key="2">
    <source>
        <dbReference type="ARBA" id="ARBA00023015"/>
    </source>
</evidence>
<name>A0A0M2V0X5_9GAMM</name>
<evidence type="ECO:0000313" key="6">
    <source>
        <dbReference type="EMBL" id="KKO44024.1"/>
    </source>
</evidence>
<proteinExistence type="inferred from homology"/>
<reference evidence="6 7" key="1">
    <citation type="submission" date="2015-03" db="EMBL/GenBank/DDBJ databases">
        <title>Draft genome sequences of two protease-producing strains of Arsukibacterium isolated from two cold and alkaline environments.</title>
        <authorList>
            <person name="Lylloff J.E."/>
            <person name="Skov L.B."/>
            <person name="Jepsen M."/>
            <person name="Hallin P.F."/>
            <person name="Sorensen S.J."/>
            <person name="Stougaard P."/>
            <person name="Glaring M.A."/>
        </authorList>
    </citation>
    <scope>NUCLEOTIDE SEQUENCE [LARGE SCALE GENOMIC DNA]</scope>
    <source>
        <strain evidence="6 7">GCM72</strain>
    </source>
</reference>
<evidence type="ECO:0000259" key="5">
    <source>
        <dbReference type="PROSITE" id="PS50931"/>
    </source>
</evidence>
<dbReference type="SUPFAM" id="SSF53850">
    <property type="entry name" value="Periplasmic binding protein-like II"/>
    <property type="match status" value="1"/>
</dbReference>
<protein>
    <recommendedName>
        <fullName evidence="5">HTH lysR-type domain-containing protein</fullName>
    </recommendedName>
</protein>
<dbReference type="AlphaFoldDB" id="A0A0M2V0X5"/>
<dbReference type="Pfam" id="PF00126">
    <property type="entry name" value="HTH_1"/>
    <property type="match status" value="1"/>
</dbReference>
<dbReference type="InterPro" id="IPR005119">
    <property type="entry name" value="LysR_subst-bd"/>
</dbReference>
<dbReference type="Gene3D" id="3.40.190.10">
    <property type="entry name" value="Periplasmic binding protein-like II"/>
    <property type="match status" value="2"/>
</dbReference>
<accession>A0A0M2V0X5</accession>
<dbReference type="PANTHER" id="PTHR30126:SF25">
    <property type="entry name" value="HTH-TYPE TRANSCRIPTIONAL REGULATOR METR"/>
    <property type="match status" value="1"/>
</dbReference>
<gene>
    <name evidence="6" type="ORF">WG68_17690</name>
</gene>
<dbReference type="EMBL" id="LAHO01000021">
    <property type="protein sequence ID" value="KKO44024.1"/>
    <property type="molecule type" value="Genomic_DNA"/>
</dbReference>
<dbReference type="InterPro" id="IPR000847">
    <property type="entry name" value="LysR_HTH_N"/>
</dbReference>
<comment type="similarity">
    <text evidence="1">Belongs to the LysR transcriptional regulatory family.</text>
</comment>
<dbReference type="STRING" id="336831.WG68_17690"/>
<dbReference type="Gene3D" id="1.10.10.10">
    <property type="entry name" value="Winged helix-like DNA-binding domain superfamily/Winged helix DNA-binding domain"/>
    <property type="match status" value="1"/>
</dbReference>
<dbReference type="GO" id="GO:0000976">
    <property type="term" value="F:transcription cis-regulatory region binding"/>
    <property type="evidence" value="ECO:0007669"/>
    <property type="project" value="TreeGrafter"/>
</dbReference>
<evidence type="ECO:0000256" key="1">
    <source>
        <dbReference type="ARBA" id="ARBA00009437"/>
    </source>
</evidence>
<evidence type="ECO:0000256" key="4">
    <source>
        <dbReference type="ARBA" id="ARBA00023163"/>
    </source>
</evidence>
<dbReference type="FunFam" id="1.10.10.10:FF:000001">
    <property type="entry name" value="LysR family transcriptional regulator"/>
    <property type="match status" value="1"/>
</dbReference>